<dbReference type="InterPro" id="IPR039684">
    <property type="entry name" value="FANCG"/>
</dbReference>
<gene>
    <name evidence="2" type="ORF">Hamer_G012553</name>
</gene>
<keyword evidence="3" id="KW-1185">Reference proteome</keyword>
<dbReference type="GO" id="GO:0036297">
    <property type="term" value="P:interstrand cross-link repair"/>
    <property type="evidence" value="ECO:0007669"/>
    <property type="project" value="InterPro"/>
</dbReference>
<accession>A0A8J5KPC7</accession>
<evidence type="ECO:0000259" key="1">
    <source>
        <dbReference type="Pfam" id="PF14318"/>
    </source>
</evidence>
<dbReference type="OrthoDB" id="6355951at2759"/>
<proteinExistence type="predicted"/>
<dbReference type="AlphaFoldDB" id="A0A8J5KPC7"/>
<dbReference type="Proteomes" id="UP000747542">
    <property type="component" value="Unassembled WGS sequence"/>
</dbReference>
<evidence type="ECO:0000313" key="2">
    <source>
        <dbReference type="EMBL" id="KAG7170979.1"/>
    </source>
</evidence>
<name>A0A8J5KPC7_HOMAM</name>
<dbReference type="PANTHER" id="PTHR15254:SF2">
    <property type="entry name" value="FANCONI ANEMIA GROUP G PROTEIN"/>
    <property type="match status" value="1"/>
</dbReference>
<dbReference type="PANTHER" id="PTHR15254">
    <property type="entry name" value="FANCONI ANEMIA GROUP G PROTEIN FAMILY MEMBER"/>
    <property type="match status" value="1"/>
</dbReference>
<sequence length="594" mass="66156">MKRQRRESGQGSKKCVMRRALDGCHGEQRSGVVTVVGAAAAFKPMASHSPATTHPTTTFLLHLRALAQDVLNSSKAITELIDYASKKFLTSLTQSAWEEECELIVTILYLTIAVSKQRNLLFVKGVLVEFFGRWIEDAGGLEFPDILKIVKCEWKCTAFSTLLLLHANLFPDECDLATLEESLTWKSGWFKKKPPLWLLNSTACTDILKVNSLLMKSAMVLGGKVIDLESEDTYIGSTEKFLYANQLYKKGEFKASIECLHSISSQNCGADLQGWILWLTGLGLIKLGKSHTALLKLQAAVDKCQKCIPAIFNIAQIFSDMGLCTAELETLSLLKCSLEERDAFAPMNLQSSILELHHTPPSDLSLRTLCILASRCLQLKMYSEAIEKFTALLEKLEKHHEVMVTCSKTLLKSEDSVPELPAFECILVLAAVAHISNNESENALKVLSKFRETADLGGPMFYKSPHEVKITSITAAAAYLVRAEALEKIGDVTDALKECISLEQAISWVSGITSTEWDTTILLLKTRLYLSLSTLHLSKQNQQSHRLYKRLTAQCSYLLSVDNSPSWSYLSLSKKLAMNIIYSYMKERVDCNSL</sequence>
<comment type="caution">
    <text evidence="2">The sequence shown here is derived from an EMBL/GenBank/DDBJ whole genome shotgun (WGS) entry which is preliminary data.</text>
</comment>
<dbReference type="InterPro" id="IPR026890">
    <property type="entry name" value="Mononeg_mRNAcap"/>
</dbReference>
<evidence type="ECO:0000313" key="3">
    <source>
        <dbReference type="Proteomes" id="UP000747542"/>
    </source>
</evidence>
<protein>
    <submittedName>
        <fullName evidence="2">Putative Mononegavirales mRNA-capping region V-containing protein</fullName>
    </submittedName>
</protein>
<dbReference type="GO" id="GO:0043240">
    <property type="term" value="C:Fanconi anaemia nuclear complex"/>
    <property type="evidence" value="ECO:0007669"/>
    <property type="project" value="InterPro"/>
</dbReference>
<dbReference type="Pfam" id="PF14318">
    <property type="entry name" value="Mononeg_mRNAcap"/>
    <property type="match status" value="1"/>
</dbReference>
<dbReference type="EMBL" id="JAHLQT010013238">
    <property type="protein sequence ID" value="KAG7170979.1"/>
    <property type="molecule type" value="Genomic_DNA"/>
</dbReference>
<feature type="domain" description="Mononegavirales mRNA-capping" evidence="1">
    <location>
        <begin position="490"/>
        <end position="553"/>
    </location>
</feature>
<organism evidence="2 3">
    <name type="scientific">Homarus americanus</name>
    <name type="common">American lobster</name>
    <dbReference type="NCBI Taxonomy" id="6706"/>
    <lineage>
        <taxon>Eukaryota</taxon>
        <taxon>Metazoa</taxon>
        <taxon>Ecdysozoa</taxon>
        <taxon>Arthropoda</taxon>
        <taxon>Crustacea</taxon>
        <taxon>Multicrustacea</taxon>
        <taxon>Malacostraca</taxon>
        <taxon>Eumalacostraca</taxon>
        <taxon>Eucarida</taxon>
        <taxon>Decapoda</taxon>
        <taxon>Pleocyemata</taxon>
        <taxon>Astacidea</taxon>
        <taxon>Nephropoidea</taxon>
        <taxon>Nephropidae</taxon>
        <taxon>Homarus</taxon>
    </lineage>
</organism>
<reference evidence="2" key="1">
    <citation type="journal article" date="2021" name="Sci. Adv.">
        <title>The American lobster genome reveals insights on longevity, neural, and immune adaptations.</title>
        <authorList>
            <person name="Polinski J.M."/>
            <person name="Zimin A.V."/>
            <person name="Clark K.F."/>
            <person name="Kohn A.B."/>
            <person name="Sadowski N."/>
            <person name="Timp W."/>
            <person name="Ptitsyn A."/>
            <person name="Khanna P."/>
            <person name="Romanova D.Y."/>
            <person name="Williams P."/>
            <person name="Greenwood S.J."/>
            <person name="Moroz L.L."/>
            <person name="Walt D.R."/>
            <person name="Bodnar A.G."/>
        </authorList>
    </citation>
    <scope>NUCLEOTIDE SEQUENCE</scope>
    <source>
        <strain evidence="2">GMGI-L3</strain>
    </source>
</reference>